<dbReference type="Proteomes" id="UP000654370">
    <property type="component" value="Unassembled WGS sequence"/>
</dbReference>
<comment type="caution">
    <text evidence="7">The sequence shown here is derived from an EMBL/GenBank/DDBJ whole genome shotgun (WGS) entry which is preliminary data.</text>
</comment>
<dbReference type="Pfam" id="PF01494">
    <property type="entry name" value="FAD_binding_3"/>
    <property type="match status" value="1"/>
</dbReference>
<reference evidence="7" key="1">
    <citation type="submission" date="2020-12" db="EMBL/GenBank/DDBJ databases">
        <title>Metabolic potential, ecology and presence of endohyphal bacteria is reflected in genomic diversity of Mucoromycotina.</title>
        <authorList>
            <person name="Muszewska A."/>
            <person name="Okrasinska A."/>
            <person name="Steczkiewicz K."/>
            <person name="Drgas O."/>
            <person name="Orlowska M."/>
            <person name="Perlinska-Lenart U."/>
            <person name="Aleksandrzak-Piekarczyk T."/>
            <person name="Szatraj K."/>
            <person name="Zielenkiewicz U."/>
            <person name="Pilsyk S."/>
            <person name="Malc E."/>
            <person name="Mieczkowski P."/>
            <person name="Kruszewska J.S."/>
            <person name="Biernat P."/>
            <person name="Pawlowska J."/>
        </authorList>
    </citation>
    <scope>NUCLEOTIDE SEQUENCE</scope>
    <source>
        <strain evidence="7">WA0000067209</strain>
    </source>
</reference>
<evidence type="ECO:0000256" key="3">
    <source>
        <dbReference type="ARBA" id="ARBA00022827"/>
    </source>
</evidence>
<proteinExistence type="predicted"/>
<protein>
    <recommendedName>
        <fullName evidence="6">FAD-binding domain-containing protein</fullName>
    </recommendedName>
</protein>
<name>A0A8H7UA51_MORIS</name>
<keyword evidence="3" id="KW-0274">FAD</keyword>
<evidence type="ECO:0000256" key="1">
    <source>
        <dbReference type="ARBA" id="ARBA00005179"/>
    </source>
</evidence>
<evidence type="ECO:0000313" key="7">
    <source>
        <dbReference type="EMBL" id="KAG2172433.1"/>
    </source>
</evidence>
<keyword evidence="8" id="KW-1185">Reference proteome</keyword>
<dbReference type="InterPro" id="IPR036188">
    <property type="entry name" value="FAD/NAD-bd_sf"/>
</dbReference>
<gene>
    <name evidence="7" type="ORF">INT43_004975</name>
</gene>
<dbReference type="PANTHER" id="PTHR47178:SF4">
    <property type="entry name" value="FAD-DEPENDENT MONOOXYGENASE APTC"/>
    <property type="match status" value="1"/>
</dbReference>
<dbReference type="PANTHER" id="PTHR47178">
    <property type="entry name" value="MONOOXYGENASE, FAD-BINDING"/>
    <property type="match status" value="1"/>
</dbReference>
<dbReference type="SUPFAM" id="SSF51905">
    <property type="entry name" value="FAD/NAD(P)-binding domain"/>
    <property type="match status" value="1"/>
</dbReference>
<feature type="domain" description="FAD-binding" evidence="6">
    <location>
        <begin position="5"/>
        <end position="365"/>
    </location>
</feature>
<sequence length="409" mass="45087">MPLNSVLIAGGGPAGLALAQYLKKNNVPFRIVEKANESRLQGYSVSLHFGIPYIEQALGPERMVGFEEKVSVNHTKDTGFATVTSDGEILIQSRGTPTIVGTGVRANRNRLRQALLDGLDLETGVEITGVDISGDKVLAKSNKGEIIADLVIGADGLNSAVRKSIMGDMVDELTVVTLSGSRDISAEQHEAFVKYSPTHVMMHGKKLPGEEGVPNIFYSVNDVSKDNKIFNIRWILSWDRTLIYKDIPESNAELHDLAHRMVSRFPDPFKSLVQETDPTTKLWLGKVCQYMPDPNWNGQGKVTLIGDALHAMTPYRGEGLNHAMIDVVRLGEQLVKAHRDEISIGVAVTAYEAEAIPRGQRAVKASYDSAYQLHHGFSWLFTRMTKLVGLALYYTGSIPFLQLFFPKTH</sequence>
<evidence type="ECO:0000259" key="6">
    <source>
        <dbReference type="Pfam" id="PF01494"/>
    </source>
</evidence>
<evidence type="ECO:0000256" key="5">
    <source>
        <dbReference type="ARBA" id="ARBA00023033"/>
    </source>
</evidence>
<dbReference type="EMBL" id="JAEPQZ010000017">
    <property type="protein sequence ID" value="KAG2172433.1"/>
    <property type="molecule type" value="Genomic_DNA"/>
</dbReference>
<keyword evidence="5" id="KW-0503">Monooxygenase</keyword>
<evidence type="ECO:0000256" key="2">
    <source>
        <dbReference type="ARBA" id="ARBA00022630"/>
    </source>
</evidence>
<dbReference type="OrthoDB" id="655030at2759"/>
<accession>A0A8H7UA51</accession>
<dbReference type="GO" id="GO:0071949">
    <property type="term" value="F:FAD binding"/>
    <property type="evidence" value="ECO:0007669"/>
    <property type="project" value="InterPro"/>
</dbReference>
<comment type="pathway">
    <text evidence="1">Secondary metabolite biosynthesis.</text>
</comment>
<dbReference type="AlphaFoldDB" id="A0A8H7UA51"/>
<evidence type="ECO:0000313" key="8">
    <source>
        <dbReference type="Proteomes" id="UP000654370"/>
    </source>
</evidence>
<organism evidence="7 8">
    <name type="scientific">Mortierella isabellina</name>
    <name type="common">Filamentous fungus</name>
    <name type="synonym">Umbelopsis isabellina</name>
    <dbReference type="NCBI Taxonomy" id="91625"/>
    <lineage>
        <taxon>Eukaryota</taxon>
        <taxon>Fungi</taxon>
        <taxon>Fungi incertae sedis</taxon>
        <taxon>Mucoromycota</taxon>
        <taxon>Mucoromycotina</taxon>
        <taxon>Umbelopsidomycetes</taxon>
        <taxon>Umbelopsidales</taxon>
        <taxon>Umbelopsidaceae</taxon>
        <taxon>Umbelopsis</taxon>
    </lineage>
</organism>
<dbReference type="InterPro" id="IPR002938">
    <property type="entry name" value="FAD-bd"/>
</dbReference>
<dbReference type="PRINTS" id="PR00420">
    <property type="entry name" value="RNGMNOXGNASE"/>
</dbReference>
<evidence type="ECO:0000256" key="4">
    <source>
        <dbReference type="ARBA" id="ARBA00023002"/>
    </source>
</evidence>
<dbReference type="GO" id="GO:0004497">
    <property type="term" value="F:monooxygenase activity"/>
    <property type="evidence" value="ECO:0007669"/>
    <property type="project" value="UniProtKB-KW"/>
</dbReference>
<dbReference type="Gene3D" id="3.50.50.60">
    <property type="entry name" value="FAD/NAD(P)-binding domain"/>
    <property type="match status" value="1"/>
</dbReference>
<keyword evidence="4" id="KW-0560">Oxidoreductase</keyword>
<keyword evidence="2" id="KW-0285">Flavoprotein</keyword>